<name>A0ABP9WNG7_9GAMM</name>
<dbReference type="Pfam" id="PF04994">
    <property type="entry name" value="TfoX_C"/>
    <property type="match status" value="1"/>
</dbReference>
<dbReference type="InterPro" id="IPR000629">
    <property type="entry name" value="RNA-helicase_DEAD-box_CS"/>
</dbReference>
<comment type="caution">
    <text evidence="2">The sequence shown here is derived from an EMBL/GenBank/DDBJ whole genome shotgun (WGS) entry which is preliminary data.</text>
</comment>
<protein>
    <recommendedName>
        <fullName evidence="1">TfoX C-terminal domain-containing protein</fullName>
    </recommendedName>
</protein>
<feature type="domain" description="TfoX C-terminal" evidence="1">
    <location>
        <begin position="5"/>
        <end position="83"/>
    </location>
</feature>
<dbReference type="EMBL" id="BAABRT010000008">
    <property type="protein sequence ID" value="GAA5524747.1"/>
    <property type="molecule type" value="Genomic_DNA"/>
</dbReference>
<dbReference type="Proteomes" id="UP001408594">
    <property type="component" value="Unassembled WGS sequence"/>
</dbReference>
<evidence type="ECO:0000259" key="1">
    <source>
        <dbReference type="Pfam" id="PF04994"/>
    </source>
</evidence>
<sequence>MHPSQSELLQLKNLGLASVNILHSVGIRSRDDLYRVGPVDAFISIRSRGINASRVLLYALQGALLDVHWNDLDPDLKARLVDEADRHLSAMEKPSMERPAMERR</sequence>
<accession>A0ABP9WNG7</accession>
<dbReference type="RefSeq" id="WP_345549918.1">
    <property type="nucleotide sequence ID" value="NZ_BAABRT010000008.1"/>
</dbReference>
<evidence type="ECO:0000313" key="2">
    <source>
        <dbReference type="EMBL" id="GAA5524747.1"/>
    </source>
</evidence>
<dbReference type="PANTHER" id="PTHR36121">
    <property type="entry name" value="PROTEIN SXY"/>
    <property type="match status" value="1"/>
</dbReference>
<evidence type="ECO:0000313" key="3">
    <source>
        <dbReference type="Proteomes" id="UP001408594"/>
    </source>
</evidence>
<dbReference type="PROSITE" id="PS00039">
    <property type="entry name" value="DEAD_ATP_HELICASE"/>
    <property type="match status" value="1"/>
</dbReference>
<dbReference type="Gene3D" id="1.10.150.20">
    <property type="entry name" value="5' to 3' exonuclease, C-terminal subdomain"/>
    <property type="match status" value="1"/>
</dbReference>
<organism evidence="2 3">
    <name type="scientific">Microbulbifer aestuariivivens</name>
    <dbReference type="NCBI Taxonomy" id="1908308"/>
    <lineage>
        <taxon>Bacteria</taxon>
        <taxon>Pseudomonadati</taxon>
        <taxon>Pseudomonadota</taxon>
        <taxon>Gammaproteobacteria</taxon>
        <taxon>Cellvibrionales</taxon>
        <taxon>Microbulbiferaceae</taxon>
        <taxon>Microbulbifer</taxon>
    </lineage>
</organism>
<dbReference type="PANTHER" id="PTHR36121:SF1">
    <property type="entry name" value="PROTEIN SXY"/>
    <property type="match status" value="1"/>
</dbReference>
<dbReference type="InterPro" id="IPR047525">
    <property type="entry name" value="TfoX-like"/>
</dbReference>
<keyword evidence="3" id="KW-1185">Reference proteome</keyword>
<reference evidence="2 3" key="1">
    <citation type="submission" date="2024-02" db="EMBL/GenBank/DDBJ databases">
        <title>Microbulbifer aestuariivivens NBRC 112533.</title>
        <authorList>
            <person name="Ichikawa N."/>
            <person name="Katano-Makiyama Y."/>
            <person name="Hidaka K."/>
        </authorList>
    </citation>
    <scope>NUCLEOTIDE SEQUENCE [LARGE SCALE GENOMIC DNA]</scope>
    <source>
        <strain evidence="2 3">NBRC 112533</strain>
    </source>
</reference>
<dbReference type="InterPro" id="IPR007077">
    <property type="entry name" value="TfoX_C"/>
</dbReference>
<gene>
    <name evidence="2" type="ORF">Maes01_01306</name>
</gene>
<proteinExistence type="predicted"/>